<proteinExistence type="predicted"/>
<dbReference type="EMBL" id="UOFX01000094">
    <property type="protein sequence ID" value="VAX11826.1"/>
    <property type="molecule type" value="Genomic_DNA"/>
</dbReference>
<reference evidence="1" key="1">
    <citation type="submission" date="2018-06" db="EMBL/GenBank/DDBJ databases">
        <authorList>
            <person name="Zhirakovskaya E."/>
        </authorList>
    </citation>
    <scope>NUCLEOTIDE SEQUENCE</scope>
</reference>
<sequence>MPVGDFWIRLERCCGVEALVKRQRQKRDVTKNVYALLQFPIWHKLFIEGDAKAHQHASIQLIF</sequence>
<name>A0A3B1B0J6_9ZZZZ</name>
<protein>
    <submittedName>
        <fullName evidence="1">Uncharacterized protein</fullName>
    </submittedName>
</protein>
<dbReference type="AlphaFoldDB" id="A0A3B1B0J6"/>
<accession>A0A3B1B0J6</accession>
<gene>
    <name evidence="1" type="ORF">MNBD_GAMMA26-1356</name>
</gene>
<organism evidence="1">
    <name type="scientific">hydrothermal vent metagenome</name>
    <dbReference type="NCBI Taxonomy" id="652676"/>
    <lineage>
        <taxon>unclassified sequences</taxon>
        <taxon>metagenomes</taxon>
        <taxon>ecological metagenomes</taxon>
    </lineage>
</organism>
<evidence type="ECO:0000313" key="1">
    <source>
        <dbReference type="EMBL" id="VAX11826.1"/>
    </source>
</evidence>